<comment type="caution">
    <text evidence="2">The sequence shown here is derived from an EMBL/GenBank/DDBJ whole genome shotgun (WGS) entry which is preliminary data.</text>
</comment>
<gene>
    <name evidence="2" type="ORF">JOC94_002153</name>
</gene>
<organism evidence="2 3">
    <name type="scientific">Siminovitchia thermophila</name>
    <dbReference type="NCBI Taxonomy" id="1245522"/>
    <lineage>
        <taxon>Bacteria</taxon>
        <taxon>Bacillati</taxon>
        <taxon>Bacillota</taxon>
        <taxon>Bacilli</taxon>
        <taxon>Bacillales</taxon>
        <taxon>Bacillaceae</taxon>
        <taxon>Siminovitchia</taxon>
    </lineage>
</organism>
<sequence length="63" mass="7451">MELRASEFYHNNPDLEDVLITKVEEVEDRIALHIEMDVKVHKCPSCGERTKKVHDYRIQKISI</sequence>
<dbReference type="Proteomes" id="UP000823485">
    <property type="component" value="Unassembled WGS sequence"/>
</dbReference>
<name>A0ABS2R692_9BACI</name>
<evidence type="ECO:0000259" key="1">
    <source>
        <dbReference type="Pfam" id="PF14690"/>
    </source>
</evidence>
<reference evidence="2 3" key="1">
    <citation type="submission" date="2021-01" db="EMBL/GenBank/DDBJ databases">
        <title>Genomic Encyclopedia of Type Strains, Phase IV (KMG-IV): sequencing the most valuable type-strain genomes for metagenomic binning, comparative biology and taxonomic classification.</title>
        <authorList>
            <person name="Goeker M."/>
        </authorList>
    </citation>
    <scope>NUCLEOTIDE SEQUENCE [LARGE SCALE GENOMIC DNA]</scope>
    <source>
        <strain evidence="2 3">DSM 105453</strain>
    </source>
</reference>
<evidence type="ECO:0000313" key="3">
    <source>
        <dbReference type="Proteomes" id="UP000823485"/>
    </source>
</evidence>
<dbReference type="Pfam" id="PF14690">
    <property type="entry name" value="Zn_ribbon_ISL3"/>
    <property type="match status" value="1"/>
</dbReference>
<proteinExistence type="predicted"/>
<feature type="domain" description="Transposase IS204/IS1001/IS1096/IS1165 zinc-finger" evidence="1">
    <location>
        <begin position="40"/>
        <end position="61"/>
    </location>
</feature>
<protein>
    <submittedName>
        <fullName evidence="2">Transposase</fullName>
    </submittedName>
</protein>
<accession>A0ABS2R692</accession>
<evidence type="ECO:0000313" key="2">
    <source>
        <dbReference type="EMBL" id="MBM7715181.1"/>
    </source>
</evidence>
<dbReference type="InterPro" id="IPR029261">
    <property type="entry name" value="Transposase_Znf"/>
</dbReference>
<dbReference type="EMBL" id="JAFBFH010000012">
    <property type="protein sequence ID" value="MBM7715181.1"/>
    <property type="molecule type" value="Genomic_DNA"/>
</dbReference>
<keyword evidence="3" id="KW-1185">Reference proteome</keyword>